<keyword evidence="10" id="KW-1133">Transmembrane helix</keyword>
<feature type="transmembrane region" description="Helical" evidence="10">
    <location>
        <begin position="326"/>
        <end position="344"/>
    </location>
</feature>
<keyword evidence="5" id="KW-0808">Transferase</keyword>
<comment type="function">
    <text evidence="8">May play the central regulatory role in sporulation. It may be an element of the effector pathway responsible for the activation of sporulation genes in response to nutritional stress. Spo0A may act in concert with spo0H (a sigma factor) to control the expression of some genes that are critical to the sporulation process.</text>
</comment>
<dbReference type="InterPro" id="IPR001789">
    <property type="entry name" value="Sig_transdc_resp-reg_receiver"/>
</dbReference>
<dbReference type="InterPro" id="IPR005467">
    <property type="entry name" value="His_kinase_dom"/>
</dbReference>
<dbReference type="PRINTS" id="PR00344">
    <property type="entry name" value="BCTRLSENSOR"/>
</dbReference>
<dbReference type="PANTHER" id="PTHR43047">
    <property type="entry name" value="TWO-COMPONENT HISTIDINE PROTEIN KINASE"/>
    <property type="match status" value="1"/>
</dbReference>
<dbReference type="Pfam" id="PF00072">
    <property type="entry name" value="Response_reg"/>
    <property type="match status" value="1"/>
</dbReference>
<evidence type="ECO:0000313" key="13">
    <source>
        <dbReference type="EMBL" id="NSG30972.1"/>
    </source>
</evidence>
<dbReference type="SMART" id="SM00388">
    <property type="entry name" value="HisKA"/>
    <property type="match status" value="1"/>
</dbReference>
<dbReference type="Proteomes" id="UP000821846">
    <property type="component" value="Unassembled WGS sequence"/>
</dbReference>
<dbReference type="InterPro" id="IPR036097">
    <property type="entry name" value="HisK_dim/P_sf"/>
</dbReference>
<comment type="catalytic activity">
    <reaction evidence="1">
        <text>ATP + protein L-histidine = ADP + protein N-phospho-L-histidine.</text>
        <dbReference type="EC" id="2.7.13.3"/>
    </reaction>
</comment>
<dbReference type="InterPro" id="IPR003661">
    <property type="entry name" value="HisK_dim/P_dom"/>
</dbReference>
<dbReference type="CDD" id="cd00082">
    <property type="entry name" value="HisKA"/>
    <property type="match status" value="1"/>
</dbReference>
<sequence length="738" mass="84151">MPLKVGLWEQAKTRNQEVISNVSLDPISGTRIIERFAPRPYYFASEDEDLLKEVDEAISIIKQVQPSLPDVLFDKYFRNTRYVFAPTQQQKDYLKSMDTLEVLCVERDAPYVYQKEGKPAGMMVEILNSFAEETGVSINYTFCQSRDEAEQKLKEESYDLMIGLSFDSEYCARLGFVRSKSIMESNLAYLHRSENSSHKTVAIEKGMESLVDTTEFQEVIKCDNIVQCMEAVTNGRADYAVGDRSALEYYMYDTYSTLVTGLISGSAQNICIAIARESNLQFIRLVNDYIYSLSDLQKTTFLEEGNMHLYKTSLRGYVRMHPIQTMLLFSGLTAFIVVACSMMFHAKRMHKKNMELEMANQAKSEFLTRMSHDIRTPMNGIIGMLDISDKCLDNPEAVRKYHKKIRVASEYLLSLINDVLDMSKLDSGEMYFAEESVYLREMLENCRDIMETRAAEHGIELETPGLENFNPPRVLTSELHIRQIAMNIISNAIKYNKPNGKIIATAEVVNQTEDYVTCRFMVKDTGIGMSDDFQKNMFDPFSQEYGKDRSEFRGTELELSIVKRIVDQMGGEIRVESKKGVGTTFTWTLTFKTDKEYREEKVAANQQDFSLAGKKILAAEDNTLNAEILIFLLDDMGADTVLVENGKQVVEAFKESDWDEYDCILMDVMMPIMDGYTATRRIRGLSRPDAQSIPIIALTANAFAEDRKKAMEAGMNDHVAKPVDMKVLTAVLQKYLEK</sequence>
<evidence type="ECO:0000256" key="10">
    <source>
        <dbReference type="SAM" id="Phobius"/>
    </source>
</evidence>
<dbReference type="Pfam" id="PF02518">
    <property type="entry name" value="HATPase_c"/>
    <property type="match status" value="1"/>
</dbReference>
<keyword evidence="4 9" id="KW-0597">Phosphoprotein</keyword>
<evidence type="ECO:0000256" key="7">
    <source>
        <dbReference type="ARBA" id="ARBA00023012"/>
    </source>
</evidence>
<keyword evidence="10" id="KW-0812">Transmembrane</keyword>
<feature type="modified residue" description="4-aspartylphosphate" evidence="9">
    <location>
        <position position="667"/>
    </location>
</feature>
<keyword evidence="7" id="KW-0902">Two-component regulatory system</keyword>
<dbReference type="SUPFAM" id="SSF47384">
    <property type="entry name" value="Homodimeric domain of signal transducing histidine kinase"/>
    <property type="match status" value="1"/>
</dbReference>
<proteinExistence type="predicted"/>
<dbReference type="InterPro" id="IPR003594">
    <property type="entry name" value="HATPase_dom"/>
</dbReference>
<dbReference type="Gene3D" id="3.40.190.10">
    <property type="entry name" value="Periplasmic binding protein-like II"/>
    <property type="match status" value="2"/>
</dbReference>
<evidence type="ECO:0000256" key="5">
    <source>
        <dbReference type="ARBA" id="ARBA00022679"/>
    </source>
</evidence>
<dbReference type="PANTHER" id="PTHR43047:SF72">
    <property type="entry name" value="OSMOSENSING HISTIDINE PROTEIN KINASE SLN1"/>
    <property type="match status" value="1"/>
</dbReference>
<organism evidence="13 14">
    <name type="scientific">Faecalicatena fissicatena</name>
    <dbReference type="NCBI Taxonomy" id="290055"/>
    <lineage>
        <taxon>Bacteria</taxon>
        <taxon>Bacillati</taxon>
        <taxon>Bacillota</taxon>
        <taxon>Clostridia</taxon>
        <taxon>Lachnospirales</taxon>
        <taxon>Lachnospiraceae</taxon>
        <taxon>Faecalicatena</taxon>
    </lineage>
</organism>
<evidence type="ECO:0000256" key="4">
    <source>
        <dbReference type="ARBA" id="ARBA00022553"/>
    </source>
</evidence>
<evidence type="ECO:0000256" key="1">
    <source>
        <dbReference type="ARBA" id="ARBA00000085"/>
    </source>
</evidence>
<keyword evidence="6" id="KW-0418">Kinase</keyword>
<dbReference type="Pfam" id="PF00497">
    <property type="entry name" value="SBP_bac_3"/>
    <property type="match status" value="1"/>
</dbReference>
<evidence type="ECO:0000259" key="11">
    <source>
        <dbReference type="PROSITE" id="PS50109"/>
    </source>
</evidence>
<dbReference type="PROSITE" id="PS50109">
    <property type="entry name" value="HIS_KIN"/>
    <property type="match status" value="1"/>
</dbReference>
<dbReference type="PROSITE" id="PS50110">
    <property type="entry name" value="RESPONSE_REGULATORY"/>
    <property type="match status" value="1"/>
</dbReference>
<dbReference type="InterPro" id="IPR001638">
    <property type="entry name" value="Solute-binding_3/MltF_N"/>
</dbReference>
<keyword evidence="14" id="KW-1185">Reference proteome</keyword>
<evidence type="ECO:0000313" key="14">
    <source>
        <dbReference type="Proteomes" id="UP000821846"/>
    </source>
</evidence>
<comment type="caution">
    <text evidence="13">The sequence shown here is derived from an EMBL/GenBank/DDBJ whole genome shotgun (WGS) entry which is preliminary data.</text>
</comment>
<dbReference type="InterPro" id="IPR004358">
    <property type="entry name" value="Sig_transdc_His_kin-like_C"/>
</dbReference>
<keyword evidence="10" id="KW-0472">Membrane</keyword>
<evidence type="ECO:0000256" key="2">
    <source>
        <dbReference type="ARBA" id="ARBA00012438"/>
    </source>
</evidence>
<dbReference type="SMART" id="SM00448">
    <property type="entry name" value="REC"/>
    <property type="match status" value="1"/>
</dbReference>
<gene>
    <name evidence="13" type="ORF">HFM93_11995</name>
</gene>
<dbReference type="SMART" id="SM00062">
    <property type="entry name" value="PBPb"/>
    <property type="match status" value="1"/>
</dbReference>
<dbReference type="SUPFAM" id="SSF55874">
    <property type="entry name" value="ATPase domain of HSP90 chaperone/DNA topoisomerase II/histidine kinase"/>
    <property type="match status" value="1"/>
</dbReference>
<reference evidence="13 14" key="1">
    <citation type="journal article" date="2020" name="Cell Host Microbe">
        <title>Functional and Genomic Variation between Human-Derived Isolates of Lachnospiraceae Reveals Inter- and Intra-Species Diversity.</title>
        <authorList>
            <person name="Sorbara M.T."/>
            <person name="Littmann E.R."/>
            <person name="Fontana E."/>
            <person name="Moody T.U."/>
            <person name="Kohout C.E."/>
            <person name="Gjonbalaj M."/>
            <person name="Eaton V."/>
            <person name="Seok R."/>
            <person name="Leiner I.M."/>
            <person name="Pamer E.G."/>
        </authorList>
    </citation>
    <scope>NUCLEOTIDE SEQUENCE [LARGE SCALE GENOMIC DNA]</scope>
    <source>
        <strain evidence="13 14">MSK.14.16</strain>
    </source>
</reference>
<evidence type="ECO:0000256" key="6">
    <source>
        <dbReference type="ARBA" id="ARBA00022777"/>
    </source>
</evidence>
<feature type="domain" description="Histidine kinase" evidence="11">
    <location>
        <begin position="369"/>
        <end position="593"/>
    </location>
</feature>
<dbReference type="Gene3D" id="1.10.287.130">
    <property type="match status" value="1"/>
</dbReference>
<dbReference type="SMART" id="SM00387">
    <property type="entry name" value="HATPase_c"/>
    <property type="match status" value="1"/>
</dbReference>
<dbReference type="EC" id="2.7.13.3" evidence="2"/>
<feature type="domain" description="Response regulatory" evidence="12">
    <location>
        <begin position="615"/>
        <end position="736"/>
    </location>
</feature>
<name>A0ABX2GZD1_9FIRM</name>
<dbReference type="Pfam" id="PF00512">
    <property type="entry name" value="HisKA"/>
    <property type="match status" value="1"/>
</dbReference>
<evidence type="ECO:0000256" key="8">
    <source>
        <dbReference type="ARBA" id="ARBA00024867"/>
    </source>
</evidence>
<dbReference type="RefSeq" id="WP_173866795.1">
    <property type="nucleotide sequence ID" value="NZ_JAAWUU010000051.1"/>
</dbReference>
<protein>
    <recommendedName>
        <fullName evidence="3">Stage 0 sporulation protein A homolog</fullName>
        <ecNumber evidence="2">2.7.13.3</ecNumber>
    </recommendedName>
</protein>
<dbReference type="EMBL" id="JAAWUZ010000052">
    <property type="protein sequence ID" value="NSG30972.1"/>
    <property type="molecule type" value="Genomic_DNA"/>
</dbReference>
<evidence type="ECO:0000259" key="12">
    <source>
        <dbReference type="PROSITE" id="PS50110"/>
    </source>
</evidence>
<dbReference type="Gene3D" id="3.30.565.10">
    <property type="entry name" value="Histidine kinase-like ATPase, C-terminal domain"/>
    <property type="match status" value="1"/>
</dbReference>
<evidence type="ECO:0000256" key="3">
    <source>
        <dbReference type="ARBA" id="ARBA00018672"/>
    </source>
</evidence>
<dbReference type="CDD" id="cd17546">
    <property type="entry name" value="REC_hyHK_CKI1_RcsC-like"/>
    <property type="match status" value="1"/>
</dbReference>
<dbReference type="SUPFAM" id="SSF53850">
    <property type="entry name" value="Periplasmic binding protein-like II"/>
    <property type="match status" value="1"/>
</dbReference>
<dbReference type="Gene3D" id="3.40.50.2300">
    <property type="match status" value="1"/>
</dbReference>
<dbReference type="SUPFAM" id="SSF52172">
    <property type="entry name" value="CheY-like"/>
    <property type="match status" value="1"/>
</dbReference>
<dbReference type="InterPro" id="IPR036890">
    <property type="entry name" value="HATPase_C_sf"/>
</dbReference>
<accession>A0ABX2GZD1</accession>
<evidence type="ECO:0000256" key="9">
    <source>
        <dbReference type="PROSITE-ProRule" id="PRU00169"/>
    </source>
</evidence>
<dbReference type="InterPro" id="IPR011006">
    <property type="entry name" value="CheY-like_superfamily"/>
</dbReference>